<dbReference type="PANTHER" id="PTHR11240">
    <property type="entry name" value="RIBONUCLEASE T2"/>
    <property type="match status" value="1"/>
</dbReference>
<dbReference type="PROSITE" id="PS00531">
    <property type="entry name" value="RNASE_T2_2"/>
    <property type="match status" value="1"/>
</dbReference>
<organism evidence="4 5">
    <name type="scientific">Leptotrombidium deliense</name>
    <dbReference type="NCBI Taxonomy" id="299467"/>
    <lineage>
        <taxon>Eukaryota</taxon>
        <taxon>Metazoa</taxon>
        <taxon>Ecdysozoa</taxon>
        <taxon>Arthropoda</taxon>
        <taxon>Chelicerata</taxon>
        <taxon>Arachnida</taxon>
        <taxon>Acari</taxon>
        <taxon>Acariformes</taxon>
        <taxon>Trombidiformes</taxon>
        <taxon>Prostigmata</taxon>
        <taxon>Anystina</taxon>
        <taxon>Parasitengona</taxon>
        <taxon>Trombiculoidea</taxon>
        <taxon>Trombiculidae</taxon>
        <taxon>Leptotrombidium</taxon>
    </lineage>
</organism>
<dbReference type="InterPro" id="IPR036430">
    <property type="entry name" value="RNase_T2-like_sf"/>
</dbReference>
<evidence type="ECO:0000256" key="3">
    <source>
        <dbReference type="SAM" id="SignalP"/>
    </source>
</evidence>
<dbReference type="OrthoDB" id="435754at2759"/>
<feature type="signal peptide" evidence="3">
    <location>
        <begin position="1"/>
        <end position="20"/>
    </location>
</feature>
<dbReference type="InterPro" id="IPR001568">
    <property type="entry name" value="RNase_T2-like"/>
</dbReference>
<dbReference type="InterPro" id="IPR033130">
    <property type="entry name" value="RNase_T2_His_AS_2"/>
</dbReference>
<sequence>MEGKLLFVLFILCIMNCCVCETQKKQCKKVERYDYLQLVLTWGPGYCVSNNHCKRFGEKWTIHGTWPDRKNKAAVPQFCCAAGFNRSAIETIYDELNFWRHEWRKHGSCAAFTKDLSGPVNYFNKTLHLFKGLQLNEVFVNTTPIAKHSNATEYDLQSLMTAFQTRIGAQARFKCRNVEQQSKIPILSEVSICYESETLKAIDCPKRSNCKGTTILHITSQ</sequence>
<dbReference type="GO" id="GO:0003723">
    <property type="term" value="F:RNA binding"/>
    <property type="evidence" value="ECO:0007669"/>
    <property type="project" value="InterPro"/>
</dbReference>
<dbReference type="GO" id="GO:0033897">
    <property type="term" value="F:ribonuclease T2 activity"/>
    <property type="evidence" value="ECO:0007669"/>
    <property type="project" value="InterPro"/>
</dbReference>
<gene>
    <name evidence="4" type="ORF">B4U80_13879</name>
</gene>
<reference evidence="4 5" key="1">
    <citation type="journal article" date="2018" name="Gigascience">
        <title>Genomes of trombidid mites reveal novel predicted allergens and laterally-transferred genes associated with secondary metabolism.</title>
        <authorList>
            <person name="Dong X."/>
            <person name="Chaisiri K."/>
            <person name="Xia D."/>
            <person name="Armstrong S.D."/>
            <person name="Fang Y."/>
            <person name="Donnelly M.J."/>
            <person name="Kadowaki T."/>
            <person name="McGarry J.W."/>
            <person name="Darby A.C."/>
            <person name="Makepeace B.L."/>
        </authorList>
    </citation>
    <scope>NUCLEOTIDE SEQUENCE [LARGE SCALE GENOMIC DNA]</scope>
    <source>
        <strain evidence="4">UoL-UT</strain>
    </source>
</reference>
<evidence type="ECO:0000313" key="5">
    <source>
        <dbReference type="Proteomes" id="UP000288716"/>
    </source>
</evidence>
<dbReference type="EMBL" id="NCKV01005152">
    <property type="protein sequence ID" value="RWS24257.1"/>
    <property type="molecule type" value="Genomic_DNA"/>
</dbReference>
<proteinExistence type="inferred from homology"/>
<keyword evidence="3" id="KW-0732">Signal</keyword>
<dbReference type="Proteomes" id="UP000288716">
    <property type="component" value="Unassembled WGS sequence"/>
</dbReference>
<dbReference type="VEuPathDB" id="VectorBase:LDEU007783"/>
<evidence type="ECO:0000313" key="4">
    <source>
        <dbReference type="EMBL" id="RWS24257.1"/>
    </source>
</evidence>
<comment type="caution">
    <text evidence="4">The sequence shown here is derived from an EMBL/GenBank/DDBJ whole genome shotgun (WGS) entry which is preliminary data.</text>
</comment>
<dbReference type="GO" id="GO:0006401">
    <property type="term" value="P:RNA catabolic process"/>
    <property type="evidence" value="ECO:0007669"/>
    <property type="project" value="TreeGrafter"/>
</dbReference>
<dbReference type="Gene3D" id="3.90.730.10">
    <property type="entry name" value="Ribonuclease T2-like"/>
    <property type="match status" value="1"/>
</dbReference>
<dbReference type="AlphaFoldDB" id="A0A443S9R6"/>
<evidence type="ECO:0000256" key="2">
    <source>
        <dbReference type="RuleBase" id="RU004328"/>
    </source>
</evidence>
<comment type="similarity">
    <text evidence="1 2">Belongs to the RNase T2 family.</text>
</comment>
<evidence type="ECO:0000256" key="1">
    <source>
        <dbReference type="ARBA" id="ARBA00007469"/>
    </source>
</evidence>
<dbReference type="SUPFAM" id="SSF55895">
    <property type="entry name" value="Ribonuclease Rh-like"/>
    <property type="match status" value="1"/>
</dbReference>
<dbReference type="PANTHER" id="PTHR11240:SF22">
    <property type="entry name" value="RIBONUCLEASE T2"/>
    <property type="match status" value="1"/>
</dbReference>
<accession>A0A443S9R6</accession>
<name>A0A443S9R6_9ACAR</name>
<feature type="chain" id="PRO_5019368337" evidence="3">
    <location>
        <begin position="21"/>
        <end position="221"/>
    </location>
</feature>
<protein>
    <submittedName>
        <fullName evidence="4">Ribonuclease DdI-like protein</fullName>
    </submittedName>
</protein>
<dbReference type="GO" id="GO:0005576">
    <property type="term" value="C:extracellular region"/>
    <property type="evidence" value="ECO:0007669"/>
    <property type="project" value="TreeGrafter"/>
</dbReference>
<dbReference type="Pfam" id="PF00445">
    <property type="entry name" value="Ribonuclease_T2"/>
    <property type="match status" value="1"/>
</dbReference>
<keyword evidence="5" id="KW-1185">Reference proteome</keyword>